<keyword evidence="3" id="KW-1185">Reference proteome</keyword>
<evidence type="ECO:0000313" key="3">
    <source>
        <dbReference type="Proteomes" id="UP000198284"/>
    </source>
</evidence>
<organism evidence="2 3">
    <name type="scientific">Noviherbaspirillum humi</name>
    <dbReference type="NCBI Taxonomy" id="1688639"/>
    <lineage>
        <taxon>Bacteria</taxon>
        <taxon>Pseudomonadati</taxon>
        <taxon>Pseudomonadota</taxon>
        <taxon>Betaproteobacteria</taxon>
        <taxon>Burkholderiales</taxon>
        <taxon>Oxalobacteraceae</taxon>
        <taxon>Noviherbaspirillum</taxon>
    </lineage>
</organism>
<dbReference type="AlphaFoldDB" id="A0A239I5Y9"/>
<accession>A0A239I5Y9</accession>
<dbReference type="Proteomes" id="UP000198284">
    <property type="component" value="Unassembled WGS sequence"/>
</dbReference>
<reference evidence="2 3" key="1">
    <citation type="submission" date="2017-06" db="EMBL/GenBank/DDBJ databases">
        <authorList>
            <person name="Kim H.J."/>
            <person name="Triplett B.A."/>
        </authorList>
    </citation>
    <scope>NUCLEOTIDE SEQUENCE [LARGE SCALE GENOMIC DNA]</scope>
    <source>
        <strain evidence="2 3">U15</strain>
    </source>
</reference>
<gene>
    <name evidence="2" type="ORF">SAMN06265795_108132</name>
</gene>
<evidence type="ECO:0000313" key="2">
    <source>
        <dbReference type="EMBL" id="SNS88718.1"/>
    </source>
</evidence>
<name>A0A239I5Y9_9BURK</name>
<sequence>MTFITTNLPSAPTVLARLPSEQPITPQKVAPPISRPTPVQATPSPAPIGDSWWSKSDSFLAPLGILMLGFPYNRAEIQKRKQKITNELLPPSLMNTFSPEEQGILRKAVEDSMEKKTWGFGDGNGSEEHRTVIQAALDRIYAGRKRRSENSPGTRQVLIPNVPKKASIEPAKDQKNQGAFCTVQVDGFVFRDKLSNQRTVIGKTTGRYQENGQTVPVTVEAQTIISATGPSAHGSVSRESASKPSAFTGTVENTHQMSITSETVVRVKGTAICRPPGRPAMETHSLPVTLRIEKP</sequence>
<dbReference type="RefSeq" id="WP_143131272.1">
    <property type="nucleotide sequence ID" value="NZ_FZOT01000008.1"/>
</dbReference>
<proteinExistence type="predicted"/>
<evidence type="ECO:0000256" key="1">
    <source>
        <dbReference type="SAM" id="MobiDB-lite"/>
    </source>
</evidence>
<feature type="region of interest" description="Disordered" evidence="1">
    <location>
        <begin position="24"/>
        <end position="45"/>
    </location>
</feature>
<dbReference type="EMBL" id="FZOT01000008">
    <property type="protein sequence ID" value="SNS88718.1"/>
    <property type="molecule type" value="Genomic_DNA"/>
</dbReference>
<protein>
    <submittedName>
        <fullName evidence="2">Uncharacterized protein</fullName>
    </submittedName>
</protein>